<evidence type="ECO:0000256" key="1">
    <source>
        <dbReference type="ARBA" id="ARBA00022741"/>
    </source>
</evidence>
<name>A0A8J3IUB0_9CHLR</name>
<evidence type="ECO:0000313" key="4">
    <source>
        <dbReference type="Proteomes" id="UP000597444"/>
    </source>
</evidence>
<dbReference type="Gene3D" id="3.40.50.300">
    <property type="entry name" value="P-loop containing nucleotide triphosphate hydrolases"/>
    <property type="match status" value="1"/>
</dbReference>
<dbReference type="RefSeq" id="WP_220208784.1">
    <property type="nucleotide sequence ID" value="NZ_BNJK01000002.1"/>
</dbReference>
<dbReference type="Proteomes" id="UP000597444">
    <property type="component" value="Unassembled WGS sequence"/>
</dbReference>
<proteinExistence type="predicted"/>
<keyword evidence="2" id="KW-0067">ATP-binding</keyword>
<organism evidence="3 4">
    <name type="scientific">Reticulibacter mediterranei</name>
    <dbReference type="NCBI Taxonomy" id="2778369"/>
    <lineage>
        <taxon>Bacteria</taxon>
        <taxon>Bacillati</taxon>
        <taxon>Chloroflexota</taxon>
        <taxon>Ktedonobacteria</taxon>
        <taxon>Ktedonobacterales</taxon>
        <taxon>Reticulibacteraceae</taxon>
        <taxon>Reticulibacter</taxon>
    </lineage>
</organism>
<dbReference type="EMBL" id="BNJK01000002">
    <property type="protein sequence ID" value="GHO98014.1"/>
    <property type="molecule type" value="Genomic_DNA"/>
</dbReference>
<comment type="caution">
    <text evidence="3">The sequence shown here is derived from an EMBL/GenBank/DDBJ whole genome shotgun (WGS) entry which is preliminary data.</text>
</comment>
<dbReference type="SUPFAM" id="SSF52540">
    <property type="entry name" value="P-loop containing nucleoside triphosphate hydrolases"/>
    <property type="match status" value="1"/>
</dbReference>
<protein>
    <recommendedName>
        <fullName evidence="5">CpsD/CapB family tyrosine-protein kinase</fullName>
    </recommendedName>
</protein>
<sequence>MKENAEDLAVTQKLMDIRLKPKELLNGKAASTRPLPEVALPVAKKVQQRSASLPAHAFSQRERIAMHDLQEQCRRFCLNTFLRQQDPVRCLGITSAIAGEGRSLLSVIMAQVLAADSAAPVVLIECGWEPKSSPASLTIPTYFGIPSQPGLAEWLLGECKEGEMSYLVAENLTVIPAGNSRNDAIKVLQAMPKMLDRLIHTHHFVIVDLPPVITTPYGVLASGMVEALALVVRAGSTPVPLVREASNRLQGLQVEGVILNQMQSKIPRWLERIL</sequence>
<reference evidence="3" key="1">
    <citation type="submission" date="2020-10" db="EMBL/GenBank/DDBJ databases">
        <title>Taxonomic study of unclassified bacteria belonging to the class Ktedonobacteria.</title>
        <authorList>
            <person name="Yabe S."/>
            <person name="Wang C.M."/>
            <person name="Zheng Y."/>
            <person name="Sakai Y."/>
            <person name="Cavaletti L."/>
            <person name="Monciardini P."/>
            <person name="Donadio S."/>
        </authorList>
    </citation>
    <scope>NUCLEOTIDE SEQUENCE</scope>
    <source>
        <strain evidence="3">ID150040</strain>
    </source>
</reference>
<evidence type="ECO:0000313" key="3">
    <source>
        <dbReference type="EMBL" id="GHO98014.1"/>
    </source>
</evidence>
<keyword evidence="4" id="KW-1185">Reference proteome</keyword>
<accession>A0A8J3IUB0</accession>
<dbReference type="PANTHER" id="PTHR32309">
    <property type="entry name" value="TYROSINE-PROTEIN KINASE"/>
    <property type="match status" value="1"/>
</dbReference>
<dbReference type="CDD" id="cd05387">
    <property type="entry name" value="BY-kinase"/>
    <property type="match status" value="1"/>
</dbReference>
<keyword evidence="1" id="KW-0547">Nucleotide-binding</keyword>
<gene>
    <name evidence="3" type="ORF">KSF_080620</name>
</gene>
<dbReference type="InterPro" id="IPR050445">
    <property type="entry name" value="Bact_polysacc_biosynth/exp"/>
</dbReference>
<evidence type="ECO:0008006" key="5">
    <source>
        <dbReference type="Google" id="ProtNLM"/>
    </source>
</evidence>
<dbReference type="AlphaFoldDB" id="A0A8J3IUB0"/>
<evidence type="ECO:0000256" key="2">
    <source>
        <dbReference type="ARBA" id="ARBA00022840"/>
    </source>
</evidence>
<dbReference type="PANTHER" id="PTHR32309:SF31">
    <property type="entry name" value="CAPSULAR EXOPOLYSACCHARIDE FAMILY"/>
    <property type="match status" value="1"/>
</dbReference>
<dbReference type="InterPro" id="IPR005702">
    <property type="entry name" value="Wzc-like_C"/>
</dbReference>
<dbReference type="InterPro" id="IPR027417">
    <property type="entry name" value="P-loop_NTPase"/>
</dbReference>